<dbReference type="EMBL" id="CP014864">
    <property type="protein sequence ID" value="AMX01738.1"/>
    <property type="molecule type" value="Genomic_DNA"/>
</dbReference>
<dbReference type="InterPro" id="IPR010977">
    <property type="entry name" value="Aromatic_deC"/>
</dbReference>
<keyword evidence="10" id="KW-1185">Reference proteome</keyword>
<dbReference type="InterPro" id="IPR015424">
    <property type="entry name" value="PyrdxlP-dep_Trfase"/>
</dbReference>
<evidence type="ECO:0000256" key="1">
    <source>
        <dbReference type="ARBA" id="ARBA00001933"/>
    </source>
</evidence>
<dbReference type="AlphaFoldDB" id="A0A143HJ48"/>
<reference evidence="9" key="3">
    <citation type="submission" date="2022-11" db="EMBL/GenBank/DDBJ databases">
        <title>Chitin-degrading and fungicidal potential of chitinolytic bacterial strains from marine environment of the Pacific Ocean regions.</title>
        <authorList>
            <person name="Pentekhina I."/>
            <person name="Nedashkovskaya O."/>
            <person name="Seitkalieva A."/>
            <person name="Podvolotskaya A."/>
            <person name="Tekutyeva L."/>
            <person name="Balabanova L."/>
        </authorList>
    </citation>
    <scope>NUCLEOTIDE SEQUENCE</scope>
    <source>
        <strain evidence="9">KMM 6838</strain>
    </source>
</reference>
<dbReference type="Gene3D" id="3.40.640.10">
    <property type="entry name" value="Type I PLP-dependent aspartate aminotransferase-like (Major domain)"/>
    <property type="match status" value="1"/>
</dbReference>
<dbReference type="InterPro" id="IPR002129">
    <property type="entry name" value="PyrdxlP-dep_de-COase"/>
</dbReference>
<dbReference type="Proteomes" id="UP001209730">
    <property type="component" value="Unassembled WGS sequence"/>
</dbReference>
<accession>A0A143HJ48</accession>
<sequence length="457" mass="49703">MSEVRKEVTQFRELLEQALEVSCEFLRGLERRPAACIDAPPLPLESLPRHGMGTAGALKEFQRRVMPYLSGSAGPRYWGFVTGGSSPAALVGDWLAAATDQNPATFGDSIAPVVEVQVLNWLRQLFSLPPSFDGCLTSGATSANLLGILCGRQFAGRVQGMDIAAEGVSGASIQVFSACPHASSLKGLAMAGLGRNNLTAVACEPGTERMDTVDLARALCASDSPGKIVLASAGTVTGTDFDDLTAIASLCRKYNAWLHVDGAFGLFSRLLEDRRHWTEGIEAADSITCDAHKWLNVPYDSGIFLTRHTDLLEQVLAVPSPYLPAGNGQPHFMNRGVENSRRFRALALWFNLRAYGREGVAQIVKDNCLQAAQLSKWLASAQGYDLLVPCKLNVVVFRPRNCPDIRAWLDRLNRSGEVFMTPGQWDGRDAIRAAFSNWSTTNAHVQRVIRLLENKGD</sequence>
<dbReference type="OrthoDB" id="9803665at2"/>
<organism evidence="8 10">
    <name type="scientific">Microbulbifer thermotolerans</name>
    <dbReference type="NCBI Taxonomy" id="252514"/>
    <lineage>
        <taxon>Bacteria</taxon>
        <taxon>Pseudomonadati</taxon>
        <taxon>Pseudomonadota</taxon>
        <taxon>Gammaproteobacteria</taxon>
        <taxon>Cellvibrionales</taxon>
        <taxon>Microbulbiferaceae</taxon>
        <taxon>Microbulbifer</taxon>
    </lineage>
</organism>
<dbReference type="KEGG" id="mthd:A3224_03300"/>
<keyword evidence="4 6" id="KW-0663">Pyridoxal phosphate</keyword>
<evidence type="ECO:0000256" key="2">
    <source>
        <dbReference type="ARBA" id="ARBA00009533"/>
    </source>
</evidence>
<dbReference type="InterPro" id="IPR015421">
    <property type="entry name" value="PyrdxlP-dep_Trfase_major"/>
</dbReference>
<dbReference type="GeneID" id="76607077"/>
<dbReference type="GO" id="GO:0006520">
    <property type="term" value="P:amino acid metabolic process"/>
    <property type="evidence" value="ECO:0007669"/>
    <property type="project" value="InterPro"/>
</dbReference>
<evidence type="ECO:0000313" key="9">
    <source>
        <dbReference type="EMBL" id="MCX2801322.1"/>
    </source>
</evidence>
<dbReference type="Pfam" id="PF00282">
    <property type="entry name" value="Pyridoxal_deC"/>
    <property type="match status" value="1"/>
</dbReference>
<dbReference type="Gene3D" id="3.90.1150.170">
    <property type="match status" value="1"/>
</dbReference>
<evidence type="ECO:0000256" key="5">
    <source>
        <dbReference type="ARBA" id="ARBA00023239"/>
    </source>
</evidence>
<proteinExistence type="inferred from homology"/>
<dbReference type="STRING" id="252514.A3224_03300"/>
<evidence type="ECO:0000256" key="7">
    <source>
        <dbReference type="RuleBase" id="RU000382"/>
    </source>
</evidence>
<dbReference type="RefSeq" id="WP_067151453.1">
    <property type="nucleotide sequence ID" value="NZ_CP014864.1"/>
</dbReference>
<evidence type="ECO:0000256" key="4">
    <source>
        <dbReference type="ARBA" id="ARBA00022898"/>
    </source>
</evidence>
<dbReference type="PANTHER" id="PTHR11999">
    <property type="entry name" value="GROUP II PYRIDOXAL-5-PHOSPHATE DECARBOXYLASE"/>
    <property type="match status" value="1"/>
</dbReference>
<evidence type="ECO:0000313" key="8">
    <source>
        <dbReference type="EMBL" id="AMX01738.1"/>
    </source>
</evidence>
<dbReference type="PANTHER" id="PTHR11999:SF70">
    <property type="entry name" value="MIP05841P"/>
    <property type="match status" value="1"/>
</dbReference>
<feature type="modified residue" description="N6-(pyridoxal phosphate)lysine" evidence="6">
    <location>
        <position position="293"/>
    </location>
</feature>
<comment type="cofactor">
    <cofactor evidence="1 6 7">
        <name>pyridoxal 5'-phosphate</name>
        <dbReference type="ChEBI" id="CHEBI:597326"/>
    </cofactor>
</comment>
<dbReference type="Gene3D" id="3.90.1150.10">
    <property type="entry name" value="Aspartate Aminotransferase, domain 1"/>
    <property type="match status" value="1"/>
</dbReference>
<dbReference type="GO" id="GO:0019752">
    <property type="term" value="P:carboxylic acid metabolic process"/>
    <property type="evidence" value="ECO:0007669"/>
    <property type="project" value="InterPro"/>
</dbReference>
<name>A0A143HJ48_MICTH</name>
<gene>
    <name evidence="8" type="ORF">A3224_03300</name>
    <name evidence="9" type="ORF">OQJ68_05900</name>
</gene>
<comment type="similarity">
    <text evidence="2 7">Belongs to the group II decarboxylase family.</text>
</comment>
<evidence type="ECO:0000313" key="10">
    <source>
        <dbReference type="Proteomes" id="UP000076077"/>
    </source>
</evidence>
<dbReference type="InterPro" id="IPR015422">
    <property type="entry name" value="PyrdxlP-dep_Trfase_small"/>
</dbReference>
<dbReference type="PRINTS" id="PR00800">
    <property type="entry name" value="YHDCRBOXLASE"/>
</dbReference>
<evidence type="ECO:0000256" key="3">
    <source>
        <dbReference type="ARBA" id="ARBA00022793"/>
    </source>
</evidence>
<evidence type="ECO:0000256" key="6">
    <source>
        <dbReference type="PIRSR" id="PIRSR602129-50"/>
    </source>
</evidence>
<dbReference type="GO" id="GO:0016831">
    <property type="term" value="F:carboxy-lyase activity"/>
    <property type="evidence" value="ECO:0007669"/>
    <property type="project" value="UniProtKB-KW"/>
</dbReference>
<dbReference type="SUPFAM" id="SSF53383">
    <property type="entry name" value="PLP-dependent transferases"/>
    <property type="match status" value="1"/>
</dbReference>
<protein>
    <submittedName>
        <fullName evidence="8">Glutamate decarboxylase</fullName>
    </submittedName>
    <submittedName>
        <fullName evidence="9">Pyridoxal-dependent decarboxylase</fullName>
    </submittedName>
</protein>
<keyword evidence="3" id="KW-0210">Decarboxylase</keyword>
<reference evidence="8" key="1">
    <citation type="submission" date="2016-03" db="EMBL/GenBank/DDBJ databases">
        <authorList>
            <person name="Ploux O."/>
        </authorList>
    </citation>
    <scope>NUCLEOTIDE SEQUENCE [LARGE SCALE GENOMIC DNA]</scope>
    <source>
        <strain evidence="8">DAU221</strain>
    </source>
</reference>
<dbReference type="Proteomes" id="UP000076077">
    <property type="component" value="Chromosome"/>
</dbReference>
<dbReference type="GO" id="GO:0030170">
    <property type="term" value="F:pyridoxal phosphate binding"/>
    <property type="evidence" value="ECO:0007669"/>
    <property type="project" value="InterPro"/>
</dbReference>
<reference evidence="10" key="2">
    <citation type="submission" date="2016-03" db="EMBL/GenBank/DDBJ databases">
        <authorList>
            <person name="Lee Y.-S."/>
            <person name="Choi Y.-L."/>
        </authorList>
    </citation>
    <scope>NUCLEOTIDE SEQUENCE [LARGE SCALE GENOMIC DNA]</scope>
    <source>
        <strain evidence="10">DAU221</strain>
    </source>
</reference>
<keyword evidence="5 7" id="KW-0456">Lyase</keyword>
<dbReference type="EMBL" id="JAPHQB010000007">
    <property type="protein sequence ID" value="MCX2801322.1"/>
    <property type="molecule type" value="Genomic_DNA"/>
</dbReference>